<dbReference type="Proteomes" id="UP000789920">
    <property type="component" value="Unassembled WGS sequence"/>
</dbReference>
<dbReference type="EMBL" id="CAJVQC010061705">
    <property type="protein sequence ID" value="CAG8802037.1"/>
    <property type="molecule type" value="Genomic_DNA"/>
</dbReference>
<gene>
    <name evidence="1" type="ORF">RPERSI_LOCUS21239</name>
</gene>
<feature type="non-terminal residue" evidence="1">
    <location>
        <position position="1"/>
    </location>
</feature>
<keyword evidence="2" id="KW-1185">Reference proteome</keyword>
<organism evidence="1 2">
    <name type="scientific">Racocetra persica</name>
    <dbReference type="NCBI Taxonomy" id="160502"/>
    <lineage>
        <taxon>Eukaryota</taxon>
        <taxon>Fungi</taxon>
        <taxon>Fungi incertae sedis</taxon>
        <taxon>Mucoromycota</taxon>
        <taxon>Glomeromycotina</taxon>
        <taxon>Glomeromycetes</taxon>
        <taxon>Diversisporales</taxon>
        <taxon>Gigasporaceae</taxon>
        <taxon>Racocetra</taxon>
    </lineage>
</organism>
<protein>
    <submittedName>
        <fullName evidence="1">5498_t:CDS:1</fullName>
    </submittedName>
</protein>
<evidence type="ECO:0000313" key="2">
    <source>
        <dbReference type="Proteomes" id="UP000789920"/>
    </source>
</evidence>
<proteinExistence type="predicted"/>
<name>A0ACA9RPB0_9GLOM</name>
<reference evidence="1" key="1">
    <citation type="submission" date="2021-06" db="EMBL/GenBank/DDBJ databases">
        <authorList>
            <person name="Kallberg Y."/>
            <person name="Tangrot J."/>
            <person name="Rosling A."/>
        </authorList>
    </citation>
    <scope>NUCLEOTIDE SEQUENCE</scope>
    <source>
        <strain evidence="1">MA461A</strain>
    </source>
</reference>
<comment type="caution">
    <text evidence="1">The sequence shown here is derived from an EMBL/GenBank/DDBJ whole genome shotgun (WGS) entry which is preliminary data.</text>
</comment>
<evidence type="ECO:0000313" key="1">
    <source>
        <dbReference type="EMBL" id="CAG8802037.1"/>
    </source>
</evidence>
<sequence length="42" mass="4675">KVPALVKKQISEKQSTSKSKILAKEQSKSLLNITSEMTTQEN</sequence>
<accession>A0ACA9RPB0</accession>